<accession>A0A9J6CGF2</accession>
<organism evidence="6 7">
    <name type="scientific">Polypedilum vanderplanki</name>
    <name type="common">Sleeping chironomid midge</name>
    <dbReference type="NCBI Taxonomy" id="319348"/>
    <lineage>
        <taxon>Eukaryota</taxon>
        <taxon>Metazoa</taxon>
        <taxon>Ecdysozoa</taxon>
        <taxon>Arthropoda</taxon>
        <taxon>Hexapoda</taxon>
        <taxon>Insecta</taxon>
        <taxon>Pterygota</taxon>
        <taxon>Neoptera</taxon>
        <taxon>Endopterygota</taxon>
        <taxon>Diptera</taxon>
        <taxon>Nematocera</taxon>
        <taxon>Chironomoidea</taxon>
        <taxon>Chironomidae</taxon>
        <taxon>Chironominae</taxon>
        <taxon>Polypedilum</taxon>
        <taxon>Polypedilum</taxon>
    </lineage>
</organism>
<feature type="region of interest" description="Disordered" evidence="4">
    <location>
        <begin position="1251"/>
        <end position="1281"/>
    </location>
</feature>
<feature type="compositionally biased region" description="Acidic residues" evidence="4">
    <location>
        <begin position="1719"/>
        <end position="1730"/>
    </location>
</feature>
<feature type="domain" description="LAA1-like C-terminal TPR repeats" evidence="5">
    <location>
        <begin position="1949"/>
        <end position="2106"/>
    </location>
</feature>
<dbReference type="InterPro" id="IPR040108">
    <property type="entry name" value="Laa1/Sip1/HEATR5"/>
</dbReference>
<dbReference type="InterPro" id="IPR016024">
    <property type="entry name" value="ARM-type_fold"/>
</dbReference>
<protein>
    <recommendedName>
        <fullName evidence="3">HEAT repeat-containing protein 5A</fullName>
    </recommendedName>
</protein>
<feature type="region of interest" description="Disordered" evidence="4">
    <location>
        <begin position="2114"/>
        <end position="2144"/>
    </location>
</feature>
<evidence type="ECO:0000313" key="7">
    <source>
        <dbReference type="Proteomes" id="UP001107558"/>
    </source>
</evidence>
<dbReference type="InterPro" id="IPR011989">
    <property type="entry name" value="ARM-like"/>
</dbReference>
<dbReference type="GO" id="GO:0008104">
    <property type="term" value="P:intracellular protein localization"/>
    <property type="evidence" value="ECO:0007669"/>
    <property type="project" value="TreeGrafter"/>
</dbReference>
<dbReference type="GO" id="GO:0016020">
    <property type="term" value="C:membrane"/>
    <property type="evidence" value="ECO:0007669"/>
    <property type="project" value="TreeGrafter"/>
</dbReference>
<comment type="caution">
    <text evidence="6">The sequence shown here is derived from an EMBL/GenBank/DDBJ whole genome shotgun (WGS) entry which is preliminary data.</text>
</comment>
<dbReference type="GO" id="GO:0005829">
    <property type="term" value="C:cytosol"/>
    <property type="evidence" value="ECO:0007669"/>
    <property type="project" value="GOC"/>
</dbReference>
<evidence type="ECO:0000256" key="3">
    <source>
        <dbReference type="ARBA" id="ARBA00070811"/>
    </source>
</evidence>
<dbReference type="GO" id="GO:0005794">
    <property type="term" value="C:Golgi apparatus"/>
    <property type="evidence" value="ECO:0007669"/>
    <property type="project" value="TreeGrafter"/>
</dbReference>
<feature type="compositionally biased region" description="Basic and acidic residues" evidence="4">
    <location>
        <begin position="1731"/>
        <end position="1740"/>
    </location>
</feature>
<evidence type="ECO:0000256" key="4">
    <source>
        <dbReference type="SAM" id="MobiDB-lite"/>
    </source>
</evidence>
<dbReference type="EMBL" id="JADBJN010000001">
    <property type="protein sequence ID" value="KAG5680896.1"/>
    <property type="molecule type" value="Genomic_DNA"/>
</dbReference>
<keyword evidence="2" id="KW-0677">Repeat</keyword>
<feature type="region of interest" description="Disordered" evidence="4">
    <location>
        <begin position="1713"/>
        <end position="1754"/>
    </location>
</feature>
<dbReference type="GO" id="GO:0042147">
    <property type="term" value="P:retrograde transport, endosome to Golgi"/>
    <property type="evidence" value="ECO:0007669"/>
    <property type="project" value="TreeGrafter"/>
</dbReference>
<dbReference type="GO" id="GO:0006897">
    <property type="term" value="P:endocytosis"/>
    <property type="evidence" value="ECO:0007669"/>
    <property type="project" value="TreeGrafter"/>
</dbReference>
<feature type="compositionally biased region" description="Polar residues" evidence="4">
    <location>
        <begin position="2123"/>
        <end position="2144"/>
    </location>
</feature>
<dbReference type="PANTHER" id="PTHR21663:SF0">
    <property type="entry name" value="HEAT REPEAT-CONTAINING PROTEIN 5B"/>
    <property type="match status" value="1"/>
</dbReference>
<evidence type="ECO:0000256" key="2">
    <source>
        <dbReference type="ARBA" id="ARBA00022737"/>
    </source>
</evidence>
<dbReference type="InterPro" id="IPR057981">
    <property type="entry name" value="TPR_LAA1-like_C"/>
</dbReference>
<dbReference type="Proteomes" id="UP001107558">
    <property type="component" value="Chromosome 1"/>
</dbReference>
<dbReference type="InterPro" id="IPR046837">
    <property type="entry name" value="Laa1/Sip1/HEATR5-like_HEAT"/>
</dbReference>
<dbReference type="GO" id="GO:0030139">
    <property type="term" value="C:endocytic vesicle"/>
    <property type="evidence" value="ECO:0007669"/>
    <property type="project" value="TreeGrafter"/>
</dbReference>
<dbReference type="Pfam" id="PF20210">
    <property type="entry name" value="Laa1_Sip1_HTR5"/>
    <property type="match status" value="1"/>
</dbReference>
<evidence type="ECO:0000313" key="6">
    <source>
        <dbReference type="EMBL" id="KAG5680896.1"/>
    </source>
</evidence>
<gene>
    <name evidence="6" type="ORF">PVAND_010375</name>
</gene>
<dbReference type="Pfam" id="PF25808">
    <property type="entry name" value="TPR_LAA1_C"/>
    <property type="match status" value="1"/>
</dbReference>
<dbReference type="SUPFAM" id="SSF48371">
    <property type="entry name" value="ARM repeat"/>
    <property type="match status" value="2"/>
</dbReference>
<sequence>MDNRLIFNNIQSIKLTFIQHLSSYANNNHNSIDYITSNTNQISNYPNKNYNQEEKEDDSYHCIMELSHSLTLNEEAYNQIPEQKRGVFVFEWLRFLEKVLVNANKADIKGCQKKLVEQLTTHMQNSPGPPTRKLIARCLATLFSVGDTFLLFETVNKCNDILKNKDDSPSFLSTKLAAISVVGSMYEELGRMMGRSYEETVQILLKSLRNAESQMRIEIMVTLQKVCAGMGNAISNVHKEIYKNVRVCLSDRVMSVRVAASNCLLEMIKHAPFLYTIELESMTSLCFRGFEGSNYEVRCAIAQLLGNLIAQTQVQQQTSGKNPMMSQTLSSSSSANKLKPTSLDEALGLLMSGFLRGGASFLKGTGEMIKGSSGMNRETRVGVTHSYVVFVQTMGSVWLERNMQTFLIHVLDLVANPKAASSHVDAVYSRKCINFILRSIVGKMLGEKAQSSACKELIHIIAKQMNSIDFNPENAKDANQETLFSQHLLVCALQELGSLTLGLGTTAQNLLADQSLNFIDAVCAVLVHPCLAARLAAAWCLRCVCVAVPSHISILIDRCLEQIEKMRSSPDAVSGYCAALAAVVGSVRYSPLGIPHTKGKIIFNTAEELLRTASQNSRLSLNRTQSGWLLIGSIMTLGNAVVKGLLPRMLLLWRNAFPRSTKELESEKARGDAFTWQVTLEGRAGALSAMHSFLQNCNDLATEDITKRLLTPVESCLAMLINIGPIIKSYGTHLKAPAAMVRLRLYETLTLLPSTSLESSYTHLLRMLVSEFTLTENQANTTTSLLRDMCNADDSIILGTWLQETEHRVIEDQLQPNSASGSGALEHDPCCLYRPLLRSENCPGPLPLGVTVIDMSATLFGTIFSRVSNKHRLQMLDHFGECIKHAKSQRQEAVQMNIFTALLCGLKGLTESKSSIGQDDVKKSATNLIINALVSTNPILRCSAGEALGRIAQVVSDSRFTAELAQQSFDKLKSARDVVTRTGHSLALGCLHRYVGGMGSSQHLNTSVSILLALAQDGSSPVVQVWSLYALSLIIDTGGPMFRGYVEPALSLGLKLLLTVPYSYVDVHQCIGRMLAALITTIGPELQGNATSICSIRSNFLCACAVMQAHSDPLVQAEATGCLQQLHLFAPRHVNLSTLVPTLCRTLSSNYLMLRKAAIACLRQLTTREAKEVTEHAISIFVDDDGLLAEYGLMGMLFAMLDTESDSEMIKNIHDTITSMLQMLAADNLSQWLSMCKRVLTVAMESEMVAATEAPKDNEGDEDDDNAEFHTEEPTQTHPAVQPRWKTRVFAAECVRRIITTCETASTKHFDLMAAKDLQNCGDYLVLHLSDLIRMSFMAATSDSDQLRLEGLKTLQEIIDKFARVPEPEFPGHLLLEQFQAQVGAALRPAFANETPSHVTAAACEVCSAWIGSGVARDLNDLRRVHQLLVQSLSKLQSKTNSTQLYNESMATLEKLSILKAWAQVYIVAMISNGSSPANNVLKKLKSVQNSFNVPSDDEIFDDFDSRGESLLSLVQPELENLSRHWLAALRDYALLSLPAEYNSQLPHDGGAFYTPDTINSSKPHYQSSWPQIIYASALWLNAGGFETGNLKPNTFESDNGESIKVQTITHGSLSADRFYLMFGICMESLCSTRSNEKLDCVIACLQSLYTIFDSKWARNTMANTKELLIELCNVLYRQILTRDSLEVQLLSIEIVKQSILIAKESLECKNKDPNGNNIDEEGNAIENEEDNRIEVKKEEDAEEENEPKPEHDIIPGKSHCFAILEVILCMLARYCPELNPSQTTRLTNDKLMSSLCTNGNYKLNDDSNMLVALALTILSDVPRLCTPEGAVKVLPTILYLTTGVIQQMATKSVHDNTILANCGSIQASLHLLKSLTTDKYASDEKSMDEWQKLLQSALAKIIDLTKTGIDDDKKMDEVTVMLAIAVFILHTPKIAVMPNFQYPSINLFRQCFQSESNMVRLKCVQTIRSIFVNAELKVATPYIHALAPRIIENLYADNTKTPKDEIELALILESITTIDSLIILAEPQNRIQMLTLLVPILISFLLDANQLRTAPKLVQNLHEQSLQWLMKIGPKYPQEFKTLMTQAPELRGKLEIAIRSSQQQEAINLQKANADTMRENKTASQSQQQQPTIKLKTDFSNFS</sequence>
<proteinExistence type="inferred from homology"/>
<keyword evidence="7" id="KW-1185">Reference proteome</keyword>
<dbReference type="FunFam" id="1.25.10.10:FF:000098">
    <property type="entry name" value="HEAT repeat-containing protein 5A isoform X2"/>
    <property type="match status" value="1"/>
</dbReference>
<comment type="similarity">
    <text evidence="1">Belongs to the HEATR5 family.</text>
</comment>
<evidence type="ECO:0000259" key="5">
    <source>
        <dbReference type="Pfam" id="PF25808"/>
    </source>
</evidence>
<dbReference type="OrthoDB" id="192608at2759"/>
<dbReference type="FunFam" id="1.25.10.10:FF:000138">
    <property type="entry name" value="Putative HEAT repeat-containing protein 5B"/>
    <property type="match status" value="1"/>
</dbReference>
<name>A0A9J6CGF2_POLVA</name>
<dbReference type="Pfam" id="PF25468">
    <property type="entry name" value="HEAT_HEATR5A"/>
    <property type="match status" value="1"/>
</dbReference>
<dbReference type="Gene3D" id="1.25.10.10">
    <property type="entry name" value="Leucine-rich Repeat Variant"/>
    <property type="match status" value="2"/>
</dbReference>
<evidence type="ECO:0000256" key="1">
    <source>
        <dbReference type="ARBA" id="ARBA00008304"/>
    </source>
</evidence>
<reference evidence="6" key="1">
    <citation type="submission" date="2021-03" db="EMBL/GenBank/DDBJ databases">
        <title>Chromosome level genome of the anhydrobiotic midge Polypedilum vanderplanki.</title>
        <authorList>
            <person name="Yoshida Y."/>
            <person name="Kikawada T."/>
            <person name="Gusev O."/>
        </authorList>
    </citation>
    <scope>NUCLEOTIDE SEQUENCE</scope>
    <source>
        <strain evidence="6">NIAS01</strain>
        <tissue evidence="6">Whole body or cell culture</tissue>
    </source>
</reference>
<dbReference type="PANTHER" id="PTHR21663">
    <property type="entry name" value="HYPOTHETICAL HEAT DOMAIN-CONTAINING"/>
    <property type="match status" value="1"/>
</dbReference>